<gene>
    <name evidence="1" type="ORF">Tco_1080004</name>
</gene>
<evidence type="ECO:0000313" key="1">
    <source>
        <dbReference type="EMBL" id="GJT91159.1"/>
    </source>
</evidence>
<reference evidence="1" key="2">
    <citation type="submission" date="2022-01" db="EMBL/GenBank/DDBJ databases">
        <authorList>
            <person name="Yamashiro T."/>
            <person name="Shiraishi A."/>
            <person name="Satake H."/>
            <person name="Nakayama K."/>
        </authorList>
    </citation>
    <scope>NUCLEOTIDE SEQUENCE</scope>
</reference>
<sequence length="276" mass="30957">MYKLDTKKTQTRITRLPQDFKKTNKRVSFSTGVIATTSVSRLQLKSNQLEDRVLHNNSEVKAKEVEEHHRNSKFSKLKMSVTACNDSLNVKTLNGNFVCVTCGKCVLNENHDLCVLHYINGVNNRTKQPIAVPISANEPKEIVNQSVGTSLKKTVALESTNKKPRKSIRKLHEHASKTCNWLVPSCFVIFDLELLSLSFDFVFSSEISKSFPCFVFNDFAILRSSALAVLVTGASQSRQHESRKSSTKSLFDDDSSRISIVTVNTIKYHSDVVAKS</sequence>
<organism evidence="1 2">
    <name type="scientific">Tanacetum coccineum</name>
    <dbReference type="NCBI Taxonomy" id="301880"/>
    <lineage>
        <taxon>Eukaryota</taxon>
        <taxon>Viridiplantae</taxon>
        <taxon>Streptophyta</taxon>
        <taxon>Embryophyta</taxon>
        <taxon>Tracheophyta</taxon>
        <taxon>Spermatophyta</taxon>
        <taxon>Magnoliopsida</taxon>
        <taxon>eudicotyledons</taxon>
        <taxon>Gunneridae</taxon>
        <taxon>Pentapetalae</taxon>
        <taxon>asterids</taxon>
        <taxon>campanulids</taxon>
        <taxon>Asterales</taxon>
        <taxon>Asteraceae</taxon>
        <taxon>Asteroideae</taxon>
        <taxon>Anthemideae</taxon>
        <taxon>Anthemidinae</taxon>
        <taxon>Tanacetum</taxon>
    </lineage>
</organism>
<accession>A0ABQ5HUD2</accession>
<reference evidence="1" key="1">
    <citation type="journal article" date="2022" name="Int. J. Mol. Sci.">
        <title>Draft Genome of Tanacetum Coccineum: Genomic Comparison of Closely Related Tanacetum-Family Plants.</title>
        <authorList>
            <person name="Yamashiro T."/>
            <person name="Shiraishi A."/>
            <person name="Nakayama K."/>
            <person name="Satake H."/>
        </authorList>
    </citation>
    <scope>NUCLEOTIDE SEQUENCE</scope>
</reference>
<protein>
    <submittedName>
        <fullName evidence="1">Uncharacterized protein</fullName>
    </submittedName>
</protein>
<dbReference type="EMBL" id="BQNB010019992">
    <property type="protein sequence ID" value="GJT91159.1"/>
    <property type="molecule type" value="Genomic_DNA"/>
</dbReference>
<proteinExistence type="predicted"/>
<comment type="caution">
    <text evidence="1">The sequence shown here is derived from an EMBL/GenBank/DDBJ whole genome shotgun (WGS) entry which is preliminary data.</text>
</comment>
<dbReference type="Proteomes" id="UP001151760">
    <property type="component" value="Unassembled WGS sequence"/>
</dbReference>
<name>A0ABQ5HUD2_9ASTR</name>
<keyword evidence="2" id="KW-1185">Reference proteome</keyword>
<evidence type="ECO:0000313" key="2">
    <source>
        <dbReference type="Proteomes" id="UP001151760"/>
    </source>
</evidence>